<evidence type="ECO:0000313" key="1">
    <source>
        <dbReference type="EnsemblPlants" id="Zm00001eb191150_P001"/>
    </source>
</evidence>
<reference evidence="1" key="2">
    <citation type="submission" date="2019-07" db="EMBL/GenBank/DDBJ databases">
        <authorList>
            <person name="Seetharam A."/>
            <person name="Woodhouse M."/>
            <person name="Cannon E."/>
        </authorList>
    </citation>
    <scope>NUCLEOTIDE SEQUENCE [LARGE SCALE GENOMIC DNA]</scope>
    <source>
        <strain evidence="1">cv. B73</strain>
    </source>
</reference>
<dbReference type="AlphaFoldDB" id="A0A804NW98"/>
<name>A0A804NW98_MAIZE</name>
<dbReference type="Proteomes" id="UP000007305">
    <property type="component" value="Chromosome 4"/>
</dbReference>
<dbReference type="Gramene" id="Zm00001eb191150_T001">
    <property type="protein sequence ID" value="Zm00001eb191150_P001"/>
    <property type="gene ID" value="Zm00001eb191150"/>
</dbReference>
<dbReference type="EnsemblPlants" id="Zm00001eb191150_T001">
    <property type="protein sequence ID" value="Zm00001eb191150_P001"/>
    <property type="gene ID" value="Zm00001eb191150"/>
</dbReference>
<evidence type="ECO:0000313" key="2">
    <source>
        <dbReference type="Proteomes" id="UP000007305"/>
    </source>
</evidence>
<reference evidence="1" key="3">
    <citation type="submission" date="2021-05" db="UniProtKB">
        <authorList>
            <consortium name="EnsemblPlants"/>
        </authorList>
    </citation>
    <scope>IDENTIFICATION</scope>
    <source>
        <strain evidence="1">cv. B73</strain>
    </source>
</reference>
<organism evidence="1 2">
    <name type="scientific">Zea mays</name>
    <name type="common">Maize</name>
    <dbReference type="NCBI Taxonomy" id="4577"/>
    <lineage>
        <taxon>Eukaryota</taxon>
        <taxon>Viridiplantae</taxon>
        <taxon>Streptophyta</taxon>
        <taxon>Embryophyta</taxon>
        <taxon>Tracheophyta</taxon>
        <taxon>Spermatophyta</taxon>
        <taxon>Magnoliopsida</taxon>
        <taxon>Liliopsida</taxon>
        <taxon>Poales</taxon>
        <taxon>Poaceae</taxon>
        <taxon>PACMAD clade</taxon>
        <taxon>Panicoideae</taxon>
        <taxon>Andropogonodae</taxon>
        <taxon>Andropogoneae</taxon>
        <taxon>Tripsacinae</taxon>
        <taxon>Zea</taxon>
    </lineage>
</organism>
<accession>A0A804NW98</accession>
<protein>
    <submittedName>
        <fullName evidence="1">Uncharacterized protein</fullName>
    </submittedName>
</protein>
<sequence length="74" mass="8301">MEIAARRYRVPWAQTAIDILAKRAYSHETRISCGCSAKVVSRQSRWCLSDPRFSPLAGGRSMMIWLGSTRTALA</sequence>
<reference evidence="2" key="1">
    <citation type="journal article" date="2009" name="Science">
        <title>The B73 maize genome: complexity, diversity, and dynamics.</title>
        <authorList>
            <person name="Schnable P.S."/>
            <person name="Ware D."/>
            <person name="Fulton R.S."/>
            <person name="Stein J.C."/>
            <person name="Wei F."/>
            <person name="Pasternak S."/>
            <person name="Liang C."/>
            <person name="Zhang J."/>
            <person name="Fulton L."/>
            <person name="Graves T.A."/>
            <person name="Minx P."/>
            <person name="Reily A.D."/>
            <person name="Courtney L."/>
            <person name="Kruchowski S.S."/>
            <person name="Tomlinson C."/>
            <person name="Strong C."/>
            <person name="Delehaunty K."/>
            <person name="Fronick C."/>
            <person name="Courtney B."/>
            <person name="Rock S.M."/>
            <person name="Belter E."/>
            <person name="Du F."/>
            <person name="Kim K."/>
            <person name="Abbott R.M."/>
            <person name="Cotton M."/>
            <person name="Levy A."/>
            <person name="Marchetto P."/>
            <person name="Ochoa K."/>
            <person name="Jackson S.M."/>
            <person name="Gillam B."/>
            <person name="Chen W."/>
            <person name="Yan L."/>
            <person name="Higginbotham J."/>
            <person name="Cardenas M."/>
            <person name="Waligorski J."/>
            <person name="Applebaum E."/>
            <person name="Phelps L."/>
            <person name="Falcone J."/>
            <person name="Kanchi K."/>
            <person name="Thane T."/>
            <person name="Scimone A."/>
            <person name="Thane N."/>
            <person name="Henke J."/>
            <person name="Wang T."/>
            <person name="Ruppert J."/>
            <person name="Shah N."/>
            <person name="Rotter K."/>
            <person name="Hodges J."/>
            <person name="Ingenthron E."/>
            <person name="Cordes M."/>
            <person name="Kohlberg S."/>
            <person name="Sgro J."/>
            <person name="Delgado B."/>
            <person name="Mead K."/>
            <person name="Chinwalla A."/>
            <person name="Leonard S."/>
            <person name="Crouse K."/>
            <person name="Collura K."/>
            <person name="Kudrna D."/>
            <person name="Currie J."/>
            <person name="He R."/>
            <person name="Angelova A."/>
            <person name="Rajasekar S."/>
            <person name="Mueller T."/>
            <person name="Lomeli R."/>
            <person name="Scara G."/>
            <person name="Ko A."/>
            <person name="Delaney K."/>
            <person name="Wissotski M."/>
            <person name="Lopez G."/>
            <person name="Campos D."/>
            <person name="Braidotti M."/>
            <person name="Ashley E."/>
            <person name="Golser W."/>
            <person name="Kim H."/>
            <person name="Lee S."/>
            <person name="Lin J."/>
            <person name="Dujmic Z."/>
            <person name="Kim W."/>
            <person name="Talag J."/>
            <person name="Zuccolo A."/>
            <person name="Fan C."/>
            <person name="Sebastian A."/>
            <person name="Kramer M."/>
            <person name="Spiegel L."/>
            <person name="Nascimento L."/>
            <person name="Zutavern T."/>
            <person name="Miller B."/>
            <person name="Ambroise C."/>
            <person name="Muller S."/>
            <person name="Spooner W."/>
            <person name="Narechania A."/>
            <person name="Ren L."/>
            <person name="Wei S."/>
            <person name="Kumari S."/>
            <person name="Faga B."/>
            <person name="Levy M.J."/>
            <person name="McMahan L."/>
            <person name="Van Buren P."/>
            <person name="Vaughn M.W."/>
            <person name="Ying K."/>
            <person name="Yeh C.-T."/>
            <person name="Emrich S.J."/>
            <person name="Jia Y."/>
            <person name="Kalyanaraman A."/>
            <person name="Hsia A.-P."/>
            <person name="Barbazuk W.B."/>
            <person name="Baucom R.S."/>
            <person name="Brutnell T.P."/>
            <person name="Carpita N.C."/>
            <person name="Chaparro C."/>
            <person name="Chia J.-M."/>
            <person name="Deragon J.-M."/>
            <person name="Estill J.C."/>
            <person name="Fu Y."/>
            <person name="Jeddeloh J.A."/>
            <person name="Han Y."/>
            <person name="Lee H."/>
            <person name="Li P."/>
            <person name="Lisch D.R."/>
            <person name="Liu S."/>
            <person name="Liu Z."/>
            <person name="Nagel D.H."/>
            <person name="McCann M.C."/>
            <person name="SanMiguel P."/>
            <person name="Myers A.M."/>
            <person name="Nettleton D."/>
            <person name="Nguyen J."/>
            <person name="Penning B.W."/>
            <person name="Ponnala L."/>
            <person name="Schneider K.L."/>
            <person name="Schwartz D.C."/>
            <person name="Sharma A."/>
            <person name="Soderlund C."/>
            <person name="Springer N.M."/>
            <person name="Sun Q."/>
            <person name="Wang H."/>
            <person name="Waterman M."/>
            <person name="Westerman R."/>
            <person name="Wolfgruber T.K."/>
            <person name="Yang L."/>
            <person name="Yu Y."/>
            <person name="Zhang L."/>
            <person name="Zhou S."/>
            <person name="Zhu Q."/>
            <person name="Bennetzen J.L."/>
            <person name="Dawe R.K."/>
            <person name="Jiang J."/>
            <person name="Jiang N."/>
            <person name="Presting G.G."/>
            <person name="Wessler S.R."/>
            <person name="Aluru S."/>
            <person name="Martienssen R.A."/>
            <person name="Clifton S.W."/>
            <person name="McCombie W.R."/>
            <person name="Wing R.A."/>
            <person name="Wilson R.K."/>
        </authorList>
    </citation>
    <scope>NUCLEOTIDE SEQUENCE [LARGE SCALE GENOMIC DNA]</scope>
    <source>
        <strain evidence="2">cv. B73</strain>
    </source>
</reference>
<dbReference type="InParanoid" id="A0A804NW98"/>
<keyword evidence="2" id="KW-1185">Reference proteome</keyword>
<proteinExistence type="predicted"/>